<dbReference type="EMBL" id="ALAN01000086">
    <property type="protein sequence ID" value="ETI67749.1"/>
    <property type="molecule type" value="Genomic_DNA"/>
</dbReference>
<dbReference type="InterPro" id="IPR024984">
    <property type="entry name" value="DUF3888"/>
</dbReference>
<keyword evidence="2" id="KW-1185">Reference proteome</keyword>
<organism evidence="1 2">
    <name type="scientific">Neobacillus vireti LMG 21834</name>
    <dbReference type="NCBI Taxonomy" id="1131730"/>
    <lineage>
        <taxon>Bacteria</taxon>
        <taxon>Bacillati</taxon>
        <taxon>Bacillota</taxon>
        <taxon>Bacilli</taxon>
        <taxon>Bacillales</taxon>
        <taxon>Bacillaceae</taxon>
        <taxon>Neobacillus</taxon>
    </lineage>
</organism>
<protein>
    <recommendedName>
        <fullName evidence="3">DUF3888 domain-containing protein</fullName>
    </recommendedName>
</protein>
<sequence>MKTLAILALLFVELFSLEYSVKAAVQLKTEDVLFIEVQRLSGGSRIFRENDGYEEPVVRKVGNWINEAIPVEDTANNKIKSPVVLKLNMKNGEVVVIRPAYNCSKKNQTNICTLANEEVIYTQNNKSTRLKSVALFDWILAGWKYENVEPPKDSEPLIINDILMVLLNDEIEKAVSDYYSKYLTESPTVYSYMVDIVDVKRVGVFRTFRFLIILETTPVVGPHISVGKDRLIFEIAPPVPGKVKLKKYEHLETHELPPNWQHIIKQ</sequence>
<evidence type="ECO:0000313" key="2">
    <source>
        <dbReference type="Proteomes" id="UP000018877"/>
    </source>
</evidence>
<comment type="caution">
    <text evidence="1">The sequence shown here is derived from an EMBL/GenBank/DDBJ whole genome shotgun (WGS) entry which is preliminary data.</text>
</comment>
<reference evidence="1 2" key="1">
    <citation type="journal article" date="2014" name="Environ. Microbiol.">
        <title>The nitrate-ammonifying and nosZ-carrying bacterium Bacillus vireti is a potent source and sink for nitric and nitrous oxide under high nitrate conditions.</title>
        <authorList>
            <person name="Mania D."/>
            <person name="Heylen K."/>
            <person name="van Spanning R.J."/>
            <person name="Frostegard A."/>
        </authorList>
    </citation>
    <scope>NUCLEOTIDE SEQUENCE [LARGE SCALE GENOMIC DNA]</scope>
    <source>
        <strain evidence="1 2">LMG 21834</strain>
    </source>
</reference>
<evidence type="ECO:0008006" key="3">
    <source>
        <dbReference type="Google" id="ProtNLM"/>
    </source>
</evidence>
<proteinExistence type="predicted"/>
<dbReference type="AlphaFoldDB" id="A0AB94IL36"/>
<dbReference type="RefSeq" id="WP_024029362.1">
    <property type="nucleotide sequence ID" value="NZ_ALAN01000086.1"/>
</dbReference>
<gene>
    <name evidence="1" type="ORF">BAVI_15917</name>
</gene>
<name>A0AB94IL36_9BACI</name>
<dbReference type="Proteomes" id="UP000018877">
    <property type="component" value="Unassembled WGS sequence"/>
</dbReference>
<accession>A0AB94IL36</accession>
<dbReference type="Pfam" id="PF13027">
    <property type="entry name" value="DUF3888"/>
    <property type="match status" value="1"/>
</dbReference>
<evidence type="ECO:0000313" key="1">
    <source>
        <dbReference type="EMBL" id="ETI67749.1"/>
    </source>
</evidence>